<gene>
    <name evidence="1" type="ORF">BSTOLATCC_MIC55673</name>
</gene>
<comment type="caution">
    <text evidence="1">The sequence shown here is derived from an EMBL/GenBank/DDBJ whole genome shotgun (WGS) entry which is preliminary data.</text>
</comment>
<dbReference type="Proteomes" id="UP001162131">
    <property type="component" value="Unassembled WGS sequence"/>
</dbReference>
<accession>A0AAU9JZH6</accession>
<evidence type="ECO:0000313" key="2">
    <source>
        <dbReference type="Proteomes" id="UP001162131"/>
    </source>
</evidence>
<protein>
    <submittedName>
        <fullName evidence="1">Uncharacterized protein</fullName>
    </submittedName>
</protein>
<dbReference type="AlphaFoldDB" id="A0AAU9JZH6"/>
<sequence>MPSEFHSDIFFSFRKLKTLNKLIAFPGTENSKFLQKYSKNSLIHSSSNQYWTPYKEGKFFNNLACN</sequence>
<reference evidence="1" key="1">
    <citation type="submission" date="2021-09" db="EMBL/GenBank/DDBJ databases">
        <authorList>
            <consortium name="AG Swart"/>
            <person name="Singh M."/>
            <person name="Singh A."/>
            <person name="Seah K."/>
            <person name="Emmerich C."/>
        </authorList>
    </citation>
    <scope>NUCLEOTIDE SEQUENCE</scope>
    <source>
        <strain evidence="1">ATCC30299</strain>
    </source>
</reference>
<name>A0AAU9JZH6_9CILI</name>
<dbReference type="EMBL" id="CAJZBQ010000054">
    <property type="protein sequence ID" value="CAG9332221.1"/>
    <property type="molecule type" value="Genomic_DNA"/>
</dbReference>
<evidence type="ECO:0000313" key="1">
    <source>
        <dbReference type="EMBL" id="CAG9332221.1"/>
    </source>
</evidence>
<proteinExistence type="predicted"/>
<organism evidence="1 2">
    <name type="scientific">Blepharisma stoltei</name>
    <dbReference type="NCBI Taxonomy" id="1481888"/>
    <lineage>
        <taxon>Eukaryota</taxon>
        <taxon>Sar</taxon>
        <taxon>Alveolata</taxon>
        <taxon>Ciliophora</taxon>
        <taxon>Postciliodesmatophora</taxon>
        <taxon>Heterotrichea</taxon>
        <taxon>Heterotrichida</taxon>
        <taxon>Blepharismidae</taxon>
        <taxon>Blepharisma</taxon>
    </lineage>
</organism>
<keyword evidence="2" id="KW-1185">Reference proteome</keyword>